<dbReference type="RefSeq" id="WP_179665052.1">
    <property type="nucleotide sequence ID" value="NZ_JACCBG010000001.1"/>
</dbReference>
<comment type="caution">
    <text evidence="1">The sequence shown here is derived from an EMBL/GenBank/DDBJ whole genome shotgun (WGS) entry which is preliminary data.</text>
</comment>
<dbReference type="AlphaFoldDB" id="A0A7Y9JC17"/>
<sequence>MPPASLLLPEAARLLHIGPHKTGSTAIQVALQEAGGTLEQYGAFYATGPRHRPDKAGWALGLKGRPAGTGQPPIERWNSLVRKVADAGDRRVCVSNEDFGRATGEQVGRIVGDLGGDRVHVVAVARRLDRYLPSQWQERVKAGDRRGFEDWLRVVLDLDNPDYSWDRLNVWHAHDLEALVGRWVDVVGPDRFTLIASDEQDRELLPHAFEDLLGLPRETLKPNPQRSNRGLSWAETEMVRAANQHCAEAGWSRAERRRFVKAGVLRELQSRPTPPGPRNPPLPGWALDQVRRLSEQRVARVRGLGVRVVGDLDTLLVPDDVTAAAGPVELPEVDVAVAGAAIAAVMRVALGAGSGADAAGDNGADEDE</sequence>
<keyword evidence="2" id="KW-1185">Reference proteome</keyword>
<evidence type="ECO:0008006" key="3">
    <source>
        <dbReference type="Google" id="ProtNLM"/>
    </source>
</evidence>
<accession>A0A7Y9JC17</accession>
<organism evidence="1 2">
    <name type="scientific">Nocardioides panaciterrulae</name>
    <dbReference type="NCBI Taxonomy" id="661492"/>
    <lineage>
        <taxon>Bacteria</taxon>
        <taxon>Bacillati</taxon>
        <taxon>Actinomycetota</taxon>
        <taxon>Actinomycetes</taxon>
        <taxon>Propionibacteriales</taxon>
        <taxon>Nocardioidaceae</taxon>
        <taxon>Nocardioides</taxon>
    </lineage>
</organism>
<dbReference type="Proteomes" id="UP000535511">
    <property type="component" value="Unassembled WGS sequence"/>
</dbReference>
<dbReference type="EMBL" id="JACCBG010000001">
    <property type="protein sequence ID" value="NYD43540.1"/>
    <property type="molecule type" value="Genomic_DNA"/>
</dbReference>
<proteinExistence type="predicted"/>
<reference evidence="1 2" key="1">
    <citation type="submission" date="2020-07" db="EMBL/GenBank/DDBJ databases">
        <title>Sequencing the genomes of 1000 actinobacteria strains.</title>
        <authorList>
            <person name="Klenk H.-P."/>
        </authorList>
    </citation>
    <scope>NUCLEOTIDE SEQUENCE [LARGE SCALE GENOMIC DNA]</scope>
    <source>
        <strain evidence="1 2">DSM 21350</strain>
    </source>
</reference>
<name>A0A7Y9JC17_9ACTN</name>
<evidence type="ECO:0000313" key="1">
    <source>
        <dbReference type="EMBL" id="NYD43540.1"/>
    </source>
</evidence>
<gene>
    <name evidence="1" type="ORF">BJZ21_003623</name>
</gene>
<dbReference type="InterPro" id="IPR027417">
    <property type="entry name" value="P-loop_NTPase"/>
</dbReference>
<dbReference type="SUPFAM" id="SSF52540">
    <property type="entry name" value="P-loop containing nucleoside triphosphate hydrolases"/>
    <property type="match status" value="1"/>
</dbReference>
<evidence type="ECO:0000313" key="2">
    <source>
        <dbReference type="Proteomes" id="UP000535511"/>
    </source>
</evidence>
<protein>
    <recommendedName>
        <fullName evidence="3">Sulfotransferase family protein</fullName>
    </recommendedName>
</protein>